<accession>A0A402BHQ7</accession>
<dbReference type="RefSeq" id="WP_126630973.1">
    <property type="nucleotide sequence ID" value="NZ_BIFT01000002.1"/>
</dbReference>
<dbReference type="AlphaFoldDB" id="A0A402BHQ7"/>
<feature type="transmembrane region" description="Helical" evidence="1">
    <location>
        <begin position="6"/>
        <end position="22"/>
    </location>
</feature>
<sequence length="59" mass="6765">MEQVTIYSVGFVLFVYCLYLLLSGPLDRQPYRCSKCGFETYSELEATGHEKLENAHKVS</sequence>
<protein>
    <submittedName>
        <fullName evidence="2">Uncharacterized protein</fullName>
    </submittedName>
</protein>
<gene>
    <name evidence="2" type="ORF">KDA_64320</name>
</gene>
<dbReference type="OrthoDB" id="9878184at2"/>
<proteinExistence type="predicted"/>
<evidence type="ECO:0000313" key="2">
    <source>
        <dbReference type="EMBL" id="GCE30948.1"/>
    </source>
</evidence>
<evidence type="ECO:0000313" key="3">
    <source>
        <dbReference type="Proteomes" id="UP000287171"/>
    </source>
</evidence>
<keyword evidence="1" id="KW-0812">Transmembrane</keyword>
<keyword evidence="1" id="KW-0472">Membrane</keyword>
<reference evidence="3" key="1">
    <citation type="submission" date="2018-12" db="EMBL/GenBank/DDBJ databases">
        <title>Tengunoibacter tsumagoiensis gen. nov., sp. nov., Dictyobacter kobayashii sp. nov., D. alpinus sp. nov., and D. joshuensis sp. nov. and description of Dictyobacteraceae fam. nov. within the order Ktedonobacterales isolated from Tengu-no-mugimeshi.</title>
        <authorList>
            <person name="Wang C.M."/>
            <person name="Zheng Y."/>
            <person name="Sakai Y."/>
            <person name="Toyoda A."/>
            <person name="Minakuchi Y."/>
            <person name="Abe K."/>
            <person name="Yokota A."/>
            <person name="Yabe S."/>
        </authorList>
    </citation>
    <scope>NUCLEOTIDE SEQUENCE [LARGE SCALE GENOMIC DNA]</scope>
    <source>
        <strain evidence="3">Uno16</strain>
    </source>
</reference>
<organism evidence="2 3">
    <name type="scientific">Dictyobacter alpinus</name>
    <dbReference type="NCBI Taxonomy" id="2014873"/>
    <lineage>
        <taxon>Bacteria</taxon>
        <taxon>Bacillati</taxon>
        <taxon>Chloroflexota</taxon>
        <taxon>Ktedonobacteria</taxon>
        <taxon>Ktedonobacterales</taxon>
        <taxon>Dictyobacteraceae</taxon>
        <taxon>Dictyobacter</taxon>
    </lineage>
</organism>
<dbReference type="EMBL" id="BIFT01000002">
    <property type="protein sequence ID" value="GCE30948.1"/>
    <property type="molecule type" value="Genomic_DNA"/>
</dbReference>
<evidence type="ECO:0000256" key="1">
    <source>
        <dbReference type="SAM" id="Phobius"/>
    </source>
</evidence>
<comment type="caution">
    <text evidence="2">The sequence shown here is derived from an EMBL/GenBank/DDBJ whole genome shotgun (WGS) entry which is preliminary data.</text>
</comment>
<keyword evidence="1" id="KW-1133">Transmembrane helix</keyword>
<keyword evidence="3" id="KW-1185">Reference proteome</keyword>
<dbReference type="Proteomes" id="UP000287171">
    <property type="component" value="Unassembled WGS sequence"/>
</dbReference>
<name>A0A402BHQ7_9CHLR</name>